<keyword evidence="8" id="KW-0418">Kinase</keyword>
<dbReference type="RefSeq" id="WP_038072549.1">
    <property type="nucleotide sequence ID" value="NZ_AUND01000001.1"/>
</dbReference>
<dbReference type="EMBL" id="AUND01000001">
    <property type="protein sequence ID" value="KEO56205.1"/>
    <property type="molecule type" value="Genomic_DNA"/>
</dbReference>
<dbReference type="OrthoDB" id="9813151at2"/>
<evidence type="ECO:0000256" key="10">
    <source>
        <dbReference type="ARBA" id="ARBA00023012"/>
    </source>
</evidence>
<dbReference type="InterPro" id="IPR004358">
    <property type="entry name" value="Sig_transdc_His_kin-like_C"/>
</dbReference>
<dbReference type="SUPFAM" id="SSF55874">
    <property type="entry name" value="ATPase domain of HSP90 chaperone/DNA topoisomerase II/histidine kinase"/>
    <property type="match status" value="1"/>
</dbReference>
<evidence type="ECO:0000313" key="14">
    <source>
        <dbReference type="Proteomes" id="UP000027432"/>
    </source>
</evidence>
<dbReference type="InterPro" id="IPR003661">
    <property type="entry name" value="HisK_dim/P_dom"/>
</dbReference>
<comment type="subcellular location">
    <subcellularLocation>
        <location evidence="2">Cell membrane</location>
    </subcellularLocation>
</comment>
<dbReference type="Gene3D" id="1.10.287.130">
    <property type="match status" value="1"/>
</dbReference>
<evidence type="ECO:0000256" key="11">
    <source>
        <dbReference type="ARBA" id="ARBA00023136"/>
    </source>
</evidence>
<dbReference type="FunFam" id="3.30.565.10:FF:000006">
    <property type="entry name" value="Sensor histidine kinase WalK"/>
    <property type="match status" value="1"/>
</dbReference>
<feature type="domain" description="Histidine kinase" evidence="12">
    <location>
        <begin position="128"/>
        <end position="352"/>
    </location>
</feature>
<evidence type="ECO:0000256" key="8">
    <source>
        <dbReference type="ARBA" id="ARBA00022777"/>
    </source>
</evidence>
<name>A0A074JK14_9RHOB</name>
<keyword evidence="6" id="KW-0808">Transferase</keyword>
<dbReference type="SUPFAM" id="SSF47384">
    <property type="entry name" value="Homodimeric domain of signal transducing histidine kinase"/>
    <property type="match status" value="1"/>
</dbReference>
<accession>A0A074JK14</accession>
<dbReference type="EC" id="2.7.13.3" evidence="3"/>
<keyword evidence="11" id="KW-0472">Membrane</keyword>
<dbReference type="InterPro" id="IPR036890">
    <property type="entry name" value="HATPase_C_sf"/>
</dbReference>
<comment type="catalytic activity">
    <reaction evidence="1">
        <text>ATP + protein L-histidine = ADP + protein N-phospho-L-histidine.</text>
        <dbReference type="EC" id="2.7.13.3"/>
    </reaction>
</comment>
<dbReference type="SMART" id="SM00387">
    <property type="entry name" value="HATPase_c"/>
    <property type="match status" value="1"/>
</dbReference>
<keyword evidence="9" id="KW-0067">ATP-binding</keyword>
<evidence type="ECO:0000256" key="4">
    <source>
        <dbReference type="ARBA" id="ARBA00022475"/>
    </source>
</evidence>
<dbReference type="PANTHER" id="PTHR45453:SF1">
    <property type="entry name" value="PHOSPHATE REGULON SENSOR PROTEIN PHOR"/>
    <property type="match status" value="1"/>
</dbReference>
<dbReference type="SMART" id="SM00388">
    <property type="entry name" value="HisKA"/>
    <property type="match status" value="1"/>
</dbReference>
<dbReference type="GO" id="GO:0000155">
    <property type="term" value="F:phosphorelay sensor kinase activity"/>
    <property type="evidence" value="ECO:0007669"/>
    <property type="project" value="InterPro"/>
</dbReference>
<sequence>MADGILQTVLDGLPEATLLIGVDERIVLANTAALRLFGPHIAGRPYVTVLRQPAFGSALSEALRGGRPEPVRLRLNAGGRTEAIQLVHLAPLPSAPEGPLPRASVLASFEDVSALEEAEAMRRDFVANVSHELRTPLTALMGFIETLRSSARDDAAARDRFLSIMEREAARMNRLVGDLLSLSRVEGEERMRPTGTLDLGLVLRGVLQGLAPVAEAASVTLIREGDERGLNVKGDPDQLTQVFSNLVENAIKYGGQGGEVRVTVEHIAHEPVLRGPAYRVSVIDKGEGIEPQHLPRLTERFYRVDSHRSREKGGTGLGLAIVKHIVARHRGRLRVESEKGRGSTFSVVLPAA</sequence>
<comment type="caution">
    <text evidence="13">The sequence shown here is derived from an EMBL/GenBank/DDBJ whole genome shotgun (WGS) entry which is preliminary data.</text>
</comment>
<dbReference type="InterPro" id="IPR036097">
    <property type="entry name" value="HisK_dim/P_sf"/>
</dbReference>
<dbReference type="InterPro" id="IPR005467">
    <property type="entry name" value="His_kinase_dom"/>
</dbReference>
<dbReference type="InterPro" id="IPR035965">
    <property type="entry name" value="PAS-like_dom_sf"/>
</dbReference>
<organism evidence="13 14">
    <name type="scientific">Thioclava pacifica DSM 10166</name>
    <dbReference type="NCBI Taxonomy" id="1353537"/>
    <lineage>
        <taxon>Bacteria</taxon>
        <taxon>Pseudomonadati</taxon>
        <taxon>Pseudomonadota</taxon>
        <taxon>Alphaproteobacteria</taxon>
        <taxon>Rhodobacterales</taxon>
        <taxon>Paracoccaceae</taxon>
        <taxon>Thioclava</taxon>
    </lineage>
</organism>
<dbReference type="PROSITE" id="PS50109">
    <property type="entry name" value="HIS_KIN"/>
    <property type="match status" value="1"/>
</dbReference>
<dbReference type="Pfam" id="PF00512">
    <property type="entry name" value="HisKA"/>
    <property type="match status" value="1"/>
</dbReference>
<evidence type="ECO:0000313" key="13">
    <source>
        <dbReference type="EMBL" id="KEO56205.1"/>
    </source>
</evidence>
<dbReference type="FunFam" id="1.10.287.130:FF:000008">
    <property type="entry name" value="Two-component sensor histidine kinase"/>
    <property type="match status" value="1"/>
</dbReference>
<dbReference type="PANTHER" id="PTHR45453">
    <property type="entry name" value="PHOSPHATE REGULON SENSOR PROTEIN PHOR"/>
    <property type="match status" value="1"/>
</dbReference>
<dbReference type="GO" id="GO:0004721">
    <property type="term" value="F:phosphoprotein phosphatase activity"/>
    <property type="evidence" value="ECO:0007669"/>
    <property type="project" value="TreeGrafter"/>
</dbReference>
<dbReference type="STRING" id="1353537.TP2_01400"/>
<dbReference type="Pfam" id="PF13188">
    <property type="entry name" value="PAS_8"/>
    <property type="match status" value="1"/>
</dbReference>
<dbReference type="GO" id="GO:0016036">
    <property type="term" value="P:cellular response to phosphate starvation"/>
    <property type="evidence" value="ECO:0007669"/>
    <property type="project" value="TreeGrafter"/>
</dbReference>
<proteinExistence type="predicted"/>
<keyword evidence="7" id="KW-0547">Nucleotide-binding</keyword>
<dbReference type="eggNOG" id="COG5002">
    <property type="taxonomic scope" value="Bacteria"/>
</dbReference>
<evidence type="ECO:0000256" key="7">
    <source>
        <dbReference type="ARBA" id="ARBA00022741"/>
    </source>
</evidence>
<dbReference type="PRINTS" id="PR00344">
    <property type="entry name" value="BCTRLSENSOR"/>
</dbReference>
<dbReference type="AlphaFoldDB" id="A0A074JK14"/>
<dbReference type="InterPro" id="IPR003594">
    <property type="entry name" value="HATPase_dom"/>
</dbReference>
<dbReference type="Gene3D" id="3.30.450.20">
    <property type="entry name" value="PAS domain"/>
    <property type="match status" value="1"/>
</dbReference>
<dbReference type="Pfam" id="PF02518">
    <property type="entry name" value="HATPase_c"/>
    <property type="match status" value="1"/>
</dbReference>
<evidence type="ECO:0000256" key="5">
    <source>
        <dbReference type="ARBA" id="ARBA00022553"/>
    </source>
</evidence>
<keyword evidence="10" id="KW-0902">Two-component regulatory system</keyword>
<dbReference type="CDD" id="cd00082">
    <property type="entry name" value="HisKA"/>
    <property type="match status" value="1"/>
</dbReference>
<dbReference type="GO" id="GO:0005524">
    <property type="term" value="F:ATP binding"/>
    <property type="evidence" value="ECO:0007669"/>
    <property type="project" value="UniProtKB-KW"/>
</dbReference>
<evidence type="ECO:0000259" key="12">
    <source>
        <dbReference type="PROSITE" id="PS50109"/>
    </source>
</evidence>
<dbReference type="GO" id="GO:0005886">
    <property type="term" value="C:plasma membrane"/>
    <property type="evidence" value="ECO:0007669"/>
    <property type="project" value="UniProtKB-SubCell"/>
</dbReference>
<dbReference type="InterPro" id="IPR000014">
    <property type="entry name" value="PAS"/>
</dbReference>
<evidence type="ECO:0000256" key="6">
    <source>
        <dbReference type="ARBA" id="ARBA00022679"/>
    </source>
</evidence>
<evidence type="ECO:0000256" key="2">
    <source>
        <dbReference type="ARBA" id="ARBA00004236"/>
    </source>
</evidence>
<dbReference type="InterPro" id="IPR050351">
    <property type="entry name" value="BphY/WalK/GraS-like"/>
</dbReference>
<reference evidence="13 14" key="1">
    <citation type="submission" date="2013-07" db="EMBL/GenBank/DDBJ databases">
        <title>Thioclava pacifica DSM 10166 Genome Sequencing.</title>
        <authorList>
            <person name="Lai Q."/>
            <person name="Shao Z."/>
        </authorList>
    </citation>
    <scope>NUCLEOTIDE SEQUENCE [LARGE SCALE GENOMIC DNA]</scope>
    <source>
        <strain evidence="13 14">DSM 10166</strain>
    </source>
</reference>
<protein>
    <recommendedName>
        <fullName evidence="3">histidine kinase</fullName>
        <ecNumber evidence="3">2.7.13.3</ecNumber>
    </recommendedName>
</protein>
<keyword evidence="5" id="KW-0597">Phosphoprotein</keyword>
<keyword evidence="4" id="KW-1003">Cell membrane</keyword>
<keyword evidence="14" id="KW-1185">Reference proteome</keyword>
<dbReference type="Gene3D" id="3.30.565.10">
    <property type="entry name" value="Histidine kinase-like ATPase, C-terminal domain"/>
    <property type="match status" value="1"/>
</dbReference>
<evidence type="ECO:0000256" key="3">
    <source>
        <dbReference type="ARBA" id="ARBA00012438"/>
    </source>
</evidence>
<evidence type="ECO:0000256" key="9">
    <source>
        <dbReference type="ARBA" id="ARBA00022840"/>
    </source>
</evidence>
<dbReference type="SUPFAM" id="SSF55785">
    <property type="entry name" value="PYP-like sensor domain (PAS domain)"/>
    <property type="match status" value="1"/>
</dbReference>
<dbReference type="Proteomes" id="UP000027432">
    <property type="component" value="Unassembled WGS sequence"/>
</dbReference>
<gene>
    <name evidence="13" type="ORF">TP2_01400</name>
</gene>
<evidence type="ECO:0000256" key="1">
    <source>
        <dbReference type="ARBA" id="ARBA00000085"/>
    </source>
</evidence>